<evidence type="ECO:0000313" key="2">
    <source>
        <dbReference type="EMBL" id="GGJ57436.1"/>
    </source>
</evidence>
<keyword evidence="3" id="KW-1185">Reference proteome</keyword>
<dbReference type="EMBL" id="BMMU01000027">
    <property type="protein sequence ID" value="GGJ57436.1"/>
    <property type="molecule type" value="Genomic_DNA"/>
</dbReference>
<dbReference type="InterPro" id="IPR007278">
    <property type="entry name" value="DUF397"/>
</dbReference>
<proteinExistence type="predicted"/>
<dbReference type="Pfam" id="PF04149">
    <property type="entry name" value="DUF397"/>
    <property type="match status" value="1"/>
</dbReference>
<accession>A0A917LAZ4</accession>
<name>A0A917LAZ4_9ACTN</name>
<dbReference type="RefSeq" id="WP_189150843.1">
    <property type="nucleotide sequence ID" value="NZ_BAABER010000028.1"/>
</dbReference>
<dbReference type="Proteomes" id="UP000625682">
    <property type="component" value="Unassembled WGS sequence"/>
</dbReference>
<dbReference type="AlphaFoldDB" id="A0A917LAZ4"/>
<comment type="caution">
    <text evidence="2">The sequence shown here is derived from an EMBL/GenBank/DDBJ whole genome shotgun (WGS) entry which is preliminary data.</text>
</comment>
<organism evidence="2 3">
    <name type="scientific">Streptomyces lacrimifluminis</name>
    <dbReference type="NCBI Taxonomy" id="1500077"/>
    <lineage>
        <taxon>Bacteria</taxon>
        <taxon>Bacillati</taxon>
        <taxon>Actinomycetota</taxon>
        <taxon>Actinomycetes</taxon>
        <taxon>Kitasatosporales</taxon>
        <taxon>Streptomycetaceae</taxon>
        <taxon>Streptomyces</taxon>
    </lineage>
</organism>
<reference evidence="2" key="1">
    <citation type="journal article" date="2014" name="Int. J. Syst. Evol. Microbiol.">
        <title>Complete genome sequence of Corynebacterium casei LMG S-19264T (=DSM 44701T), isolated from a smear-ripened cheese.</title>
        <authorList>
            <consortium name="US DOE Joint Genome Institute (JGI-PGF)"/>
            <person name="Walter F."/>
            <person name="Albersmeier A."/>
            <person name="Kalinowski J."/>
            <person name="Ruckert C."/>
        </authorList>
    </citation>
    <scope>NUCLEOTIDE SEQUENCE</scope>
    <source>
        <strain evidence="2">CGMCC 4.7272</strain>
    </source>
</reference>
<gene>
    <name evidence="2" type="ORF">GCM10012282_63350</name>
</gene>
<evidence type="ECO:0000313" key="3">
    <source>
        <dbReference type="Proteomes" id="UP000625682"/>
    </source>
</evidence>
<protein>
    <recommendedName>
        <fullName evidence="1">DUF397 domain-containing protein</fullName>
    </recommendedName>
</protein>
<sequence length="58" mass="6217">MNERWFKSSYSSDAGGSCVEIATLASAHVALRDSKFPQGPALLLPPEAFAALLDHVRS</sequence>
<reference evidence="2" key="2">
    <citation type="submission" date="2020-09" db="EMBL/GenBank/DDBJ databases">
        <authorList>
            <person name="Sun Q."/>
            <person name="Zhou Y."/>
        </authorList>
    </citation>
    <scope>NUCLEOTIDE SEQUENCE</scope>
    <source>
        <strain evidence="2">CGMCC 4.7272</strain>
    </source>
</reference>
<evidence type="ECO:0000259" key="1">
    <source>
        <dbReference type="Pfam" id="PF04149"/>
    </source>
</evidence>
<feature type="domain" description="DUF397" evidence="1">
    <location>
        <begin position="4"/>
        <end position="57"/>
    </location>
</feature>